<evidence type="ECO:0000313" key="2">
    <source>
        <dbReference type="Proteomes" id="UP001596297"/>
    </source>
</evidence>
<comment type="caution">
    <text evidence="1">The sequence shown here is derived from an EMBL/GenBank/DDBJ whole genome shotgun (WGS) entry which is preliminary data.</text>
</comment>
<evidence type="ECO:0000313" key="1">
    <source>
        <dbReference type="EMBL" id="MFC6592170.1"/>
    </source>
</evidence>
<proteinExistence type="predicted"/>
<keyword evidence="2" id="KW-1185">Reference proteome</keyword>
<sequence length="198" mass="22265">MNYFQSTRHLVGLALAGLGLAAHFLGYLDAYWIPIVLGLYAFGALVTPRTRADVQLERLAGEQELRGDLQEFLRRSRPQLPADVGAHLDGIAAQLEDLLPRLHELELQGDHNAFTVRQVMTDYLPETVNNYLRLPRRYAQTHRLEDGRTPHAVMLDQLTLLHSTLEQVTVSVAQGDTGQMLANGRFLRDKFGTPDLKL</sequence>
<organism evidence="1 2">
    <name type="scientific">Deinococcus lacus</name>
    <dbReference type="NCBI Taxonomy" id="392561"/>
    <lineage>
        <taxon>Bacteria</taxon>
        <taxon>Thermotogati</taxon>
        <taxon>Deinococcota</taxon>
        <taxon>Deinococci</taxon>
        <taxon>Deinococcales</taxon>
        <taxon>Deinococcaceae</taxon>
        <taxon>Deinococcus</taxon>
    </lineage>
</organism>
<accession>A0ABW1YCX8</accession>
<gene>
    <name evidence="1" type="ORF">ACFP81_09285</name>
</gene>
<name>A0ABW1YCX8_9DEIO</name>
<dbReference type="EMBL" id="JBHSWD010000001">
    <property type="protein sequence ID" value="MFC6592170.1"/>
    <property type="molecule type" value="Genomic_DNA"/>
</dbReference>
<dbReference type="RefSeq" id="WP_380083180.1">
    <property type="nucleotide sequence ID" value="NZ_JBHSWD010000001.1"/>
</dbReference>
<reference evidence="2" key="1">
    <citation type="journal article" date="2019" name="Int. J. Syst. Evol. Microbiol.">
        <title>The Global Catalogue of Microorganisms (GCM) 10K type strain sequencing project: providing services to taxonomists for standard genome sequencing and annotation.</title>
        <authorList>
            <consortium name="The Broad Institute Genomics Platform"/>
            <consortium name="The Broad Institute Genome Sequencing Center for Infectious Disease"/>
            <person name="Wu L."/>
            <person name="Ma J."/>
        </authorList>
    </citation>
    <scope>NUCLEOTIDE SEQUENCE [LARGE SCALE GENOMIC DNA]</scope>
    <source>
        <strain evidence="2">CGMCC 1.15772</strain>
    </source>
</reference>
<protein>
    <submittedName>
        <fullName evidence="1">Uncharacterized protein</fullName>
    </submittedName>
</protein>
<dbReference type="Proteomes" id="UP001596297">
    <property type="component" value="Unassembled WGS sequence"/>
</dbReference>